<comment type="caution">
    <text evidence="2">The sequence shown here is derived from an EMBL/GenBank/DDBJ whole genome shotgun (WGS) entry which is preliminary data.</text>
</comment>
<accession>A0ABX2EL92</accession>
<feature type="compositionally biased region" description="Pro residues" evidence="1">
    <location>
        <begin position="40"/>
        <end position="49"/>
    </location>
</feature>
<feature type="compositionally biased region" description="Low complexity" evidence="1">
    <location>
        <begin position="610"/>
        <end position="626"/>
    </location>
</feature>
<feature type="compositionally biased region" description="Low complexity" evidence="1">
    <location>
        <begin position="582"/>
        <end position="596"/>
    </location>
</feature>
<evidence type="ECO:0000313" key="3">
    <source>
        <dbReference type="Proteomes" id="UP000737171"/>
    </source>
</evidence>
<organism evidence="2 3">
    <name type="scientific">Pseudaquabacterium terrae</name>
    <dbReference type="NCBI Taxonomy" id="2732868"/>
    <lineage>
        <taxon>Bacteria</taxon>
        <taxon>Pseudomonadati</taxon>
        <taxon>Pseudomonadota</taxon>
        <taxon>Betaproteobacteria</taxon>
        <taxon>Burkholderiales</taxon>
        <taxon>Sphaerotilaceae</taxon>
        <taxon>Pseudaquabacterium</taxon>
    </lineage>
</organism>
<dbReference type="EMBL" id="JABRWJ010000006">
    <property type="protein sequence ID" value="NRF69424.1"/>
    <property type="molecule type" value="Genomic_DNA"/>
</dbReference>
<evidence type="ECO:0000313" key="2">
    <source>
        <dbReference type="EMBL" id="NRF69424.1"/>
    </source>
</evidence>
<feature type="compositionally biased region" description="Polar residues" evidence="1">
    <location>
        <begin position="627"/>
        <end position="637"/>
    </location>
</feature>
<feature type="region of interest" description="Disordered" evidence="1">
    <location>
        <begin position="30"/>
        <end position="68"/>
    </location>
</feature>
<dbReference type="RefSeq" id="WP_173126267.1">
    <property type="nucleotide sequence ID" value="NZ_JABRWJ010000006.1"/>
</dbReference>
<sequence length="1258" mass="129417">MTVRPIDARFEVLDMEDVIALERAHRPFAPMPTCERSIPAAPPPPPPRQEPSGAAPAGSPPAQTAGTQTWAADTAGTLTGLLDLSATGGNGGATALLAGSNSTAAAADPGVIPAFAGLVVLGSNAPDAMVGPFPLATADTAPAPPTASADQIALCELLLGDPLLREVVQTYCPDVPTALPHNATTDALVAQYGQDLTCRMLQASTAIRAVLNEYLRDMDRAAMQGHDAGGSGWVFTPGTAGQGEQDGIAAKWRFDPSLFTADYAKGDNLAARAFASLHGTDGAFATITRTLSGISDAGEIYTTASGGIDIDSAQFKRHDVGDAGSELRWEGARIGSHSLVHVDLNEPPEMFDPKAVWFDPALGFVTANQNLVPEDSWAETIVITVVIGVVTWGIGSVVCAGAGVATTSVVGGAIMGATGAIVGGLFQNGTVSFEDVVRGAVTGAIMGAVTEKLGNVGIDAKTGAVTDWGARLGVASGKATLQGILAELTGGEFKDAFGPAFASSLAGDVGRSINAAIAEAARGGGLSAEQVSAYRTIGRAVTTAIAALGNPDDPVLASFAQDFLGDTLKAEIQPPTRGGAGTADAGSTNAGTGASALFSSTDSGAPDEVSGTSAATTGAETGSSGSQGDPIQGNGQPSADAARTEIDDLASRWNWFQLASESHQQTVSFLDDWRATWRVGNPWAIDMNGMLEYIAEWDKAHVDVLQPRVEDYFTPEELARLFGGSSPIGENTSTQDPDGSIAAEVVHDADAIGMDAPVNVEESNGGATHLTIVDLSETTSAVGRTETADTDGSAQANDEPGGGVADADQDAAERGGASSSSPATSDATTSTGTASDSGDPAPTRIVVTGALLHKDQHDNQIEFDAQGNGFVHLKGGGTIVLGTVDPALRGELTANTVFTGSFLERLGGSSGTSLAASLSELSLTAPLHQLVGQAPREVNAADLFRVIGRSSLPGLVIFTGANGPTDYTWTAASGPSERVVGNIDQPFPMLQRLAGDGEWQSAGYVEYLPAGNELRYLRSVEQPYGQLQRLEDGQWTAVVDNVRLYGNDNGGFAILTDEQLARLRDPAINVPVSPGPGGTPGYVADNRDTSTPGYQLPDLLPMLTTTTPRTEPTWKDLIVNARQFENQLPEQLSAELDRAASVGVRPITATDPTFDSVLNDGRIKFVILESGQLVVAPHTVGNVEISHAVLSGGRVVIAAGEADIAGTSGSYIGIGILPHSGHYLNGSSPAVSKEVEDLARRAFAELGITFPTPPKEPS</sequence>
<keyword evidence="3" id="KW-1185">Reference proteome</keyword>
<dbReference type="Proteomes" id="UP000737171">
    <property type="component" value="Unassembled WGS sequence"/>
</dbReference>
<feature type="region of interest" description="Disordered" evidence="1">
    <location>
        <begin position="571"/>
        <end position="642"/>
    </location>
</feature>
<name>A0ABX2EL92_9BURK</name>
<reference evidence="2 3" key="1">
    <citation type="submission" date="2020-05" db="EMBL/GenBank/DDBJ databases">
        <title>Aquincola sp. isolate from soil.</title>
        <authorList>
            <person name="Han J."/>
            <person name="Kim D.-U."/>
        </authorList>
    </citation>
    <scope>NUCLEOTIDE SEQUENCE [LARGE SCALE GENOMIC DNA]</scope>
    <source>
        <strain evidence="2 3">S2</strain>
    </source>
</reference>
<evidence type="ECO:0000256" key="1">
    <source>
        <dbReference type="SAM" id="MobiDB-lite"/>
    </source>
</evidence>
<feature type="compositionally biased region" description="Low complexity" evidence="1">
    <location>
        <begin position="815"/>
        <end position="840"/>
    </location>
</feature>
<gene>
    <name evidence="2" type="ORF">HLB44_20700</name>
</gene>
<proteinExistence type="predicted"/>
<feature type="compositionally biased region" description="Low complexity" evidence="1">
    <location>
        <begin position="50"/>
        <end position="62"/>
    </location>
</feature>
<protein>
    <submittedName>
        <fullName evidence="2">Uncharacterized protein</fullName>
    </submittedName>
</protein>
<feature type="region of interest" description="Disordered" evidence="1">
    <location>
        <begin position="781"/>
        <end position="843"/>
    </location>
</feature>